<comment type="caution">
    <text evidence="2">The sequence shown here is derived from an EMBL/GenBank/DDBJ whole genome shotgun (WGS) entry which is preliminary data.</text>
</comment>
<dbReference type="SUPFAM" id="SSF50104">
    <property type="entry name" value="Translation proteins SH3-like domain"/>
    <property type="match status" value="1"/>
</dbReference>
<dbReference type="Proteomes" id="UP000030832">
    <property type="component" value="Unassembled WGS sequence"/>
</dbReference>
<keyword evidence="3" id="KW-1185">Reference proteome</keyword>
<reference evidence="2 3" key="1">
    <citation type="submission" date="2014-09" db="EMBL/GenBank/DDBJ databases">
        <title>Genome sequencing and annotation of Bacillus Okhensis strain Kh10-101T.</title>
        <authorList>
            <person name="Prakash J.S."/>
        </authorList>
    </citation>
    <scope>NUCLEOTIDE SEQUENCE [LARGE SCALE GENOMIC DNA]</scope>
    <source>
        <strain evidence="3">Kh10-101T</strain>
    </source>
</reference>
<dbReference type="EMBL" id="JRJU01000023">
    <property type="protein sequence ID" value="KHF39136.1"/>
    <property type="molecule type" value="Genomic_DNA"/>
</dbReference>
<evidence type="ECO:0000259" key="1">
    <source>
        <dbReference type="SMART" id="SM00739"/>
    </source>
</evidence>
<accession>A0A0B0IHJ2</accession>
<feature type="domain" description="KOW" evidence="1">
    <location>
        <begin position="11"/>
        <end position="38"/>
    </location>
</feature>
<dbReference type="OrthoDB" id="2934126at2"/>
<dbReference type="Pfam" id="PF00467">
    <property type="entry name" value="KOW"/>
    <property type="match status" value="1"/>
</dbReference>
<dbReference type="eggNOG" id="ENOG5030DE1">
    <property type="taxonomic scope" value="Bacteria"/>
</dbReference>
<evidence type="ECO:0000313" key="2">
    <source>
        <dbReference type="EMBL" id="KHF39136.1"/>
    </source>
</evidence>
<evidence type="ECO:0000313" key="3">
    <source>
        <dbReference type="Proteomes" id="UP000030832"/>
    </source>
</evidence>
<dbReference type="InterPro" id="IPR014722">
    <property type="entry name" value="Rib_uL2_dom2"/>
</dbReference>
<protein>
    <recommendedName>
        <fullName evidence="1">KOW domain-containing protein</fullName>
    </recommendedName>
</protein>
<proteinExistence type="predicted"/>
<dbReference type="AlphaFoldDB" id="A0A0B0IHJ2"/>
<sequence>MSDVAEKPEINIQIDDRVEVTKGEYKGEKATVINVYNNTIAVNFDAITQQDGSNLRTVVKHDSYKKITG</sequence>
<name>A0A0B0IHJ2_9BACI</name>
<dbReference type="Gene3D" id="2.30.30.30">
    <property type="match status" value="1"/>
</dbReference>
<dbReference type="InterPro" id="IPR008991">
    <property type="entry name" value="Translation_prot_SH3-like_sf"/>
</dbReference>
<organism evidence="2 3">
    <name type="scientific">Halalkalibacter okhensis</name>
    <dbReference type="NCBI Taxonomy" id="333138"/>
    <lineage>
        <taxon>Bacteria</taxon>
        <taxon>Bacillati</taxon>
        <taxon>Bacillota</taxon>
        <taxon>Bacilli</taxon>
        <taxon>Bacillales</taxon>
        <taxon>Bacillaceae</taxon>
        <taxon>Halalkalibacter</taxon>
    </lineage>
</organism>
<dbReference type="SMART" id="SM00739">
    <property type="entry name" value="KOW"/>
    <property type="match status" value="1"/>
</dbReference>
<gene>
    <name evidence="2" type="ORF">LQ50_17045</name>
</gene>
<dbReference type="InterPro" id="IPR005824">
    <property type="entry name" value="KOW"/>
</dbReference>
<dbReference type="RefSeq" id="WP_034631212.1">
    <property type="nucleotide sequence ID" value="NZ_JRJU01000023.1"/>
</dbReference>